<dbReference type="VEuPathDB" id="FungiDB:CHGG_02650"/>
<name>Q2HAV4_CHAGB</name>
<dbReference type="eggNOG" id="ENOG502S2WH">
    <property type="taxonomic scope" value="Eukaryota"/>
</dbReference>
<dbReference type="OMA" id="HEVYRKQ"/>
<dbReference type="GeneID" id="4389692"/>
<dbReference type="InParanoid" id="Q2HAV4"/>
<accession>Q2HAV4</accession>
<dbReference type="HOGENOM" id="CLU_330368_0_0_1"/>
<dbReference type="RefSeq" id="XP_001229166.1">
    <property type="nucleotide sequence ID" value="XM_001229165.1"/>
</dbReference>
<feature type="compositionally biased region" description="Basic and acidic residues" evidence="1">
    <location>
        <begin position="164"/>
        <end position="188"/>
    </location>
</feature>
<dbReference type="PANTHER" id="PTHR18937">
    <property type="entry name" value="STRUCTURAL MAINTENANCE OF CHROMOSOMES SMC FAMILY MEMBER"/>
    <property type="match status" value="1"/>
</dbReference>
<feature type="compositionally biased region" description="Basic and acidic residues" evidence="1">
    <location>
        <begin position="61"/>
        <end position="77"/>
    </location>
</feature>
<protein>
    <submittedName>
        <fullName evidence="2">Uncharacterized protein</fullName>
    </submittedName>
</protein>
<feature type="region of interest" description="Disordered" evidence="1">
    <location>
        <begin position="360"/>
        <end position="381"/>
    </location>
</feature>
<evidence type="ECO:0000313" key="3">
    <source>
        <dbReference type="Proteomes" id="UP000001056"/>
    </source>
</evidence>
<feature type="compositionally biased region" description="Polar residues" evidence="1">
    <location>
        <begin position="105"/>
        <end position="122"/>
    </location>
</feature>
<feature type="compositionally biased region" description="Basic and acidic residues" evidence="1">
    <location>
        <begin position="314"/>
        <end position="333"/>
    </location>
</feature>
<feature type="compositionally biased region" description="Basic and acidic residues" evidence="1">
    <location>
        <begin position="583"/>
        <end position="599"/>
    </location>
</feature>
<dbReference type="Proteomes" id="UP000001056">
    <property type="component" value="Unassembled WGS sequence"/>
</dbReference>
<gene>
    <name evidence="2" type="ORF">CHGG_02650</name>
</gene>
<dbReference type="EMBL" id="CH408030">
    <property type="protein sequence ID" value="EAQ90715.1"/>
    <property type="molecule type" value="Genomic_DNA"/>
</dbReference>
<feature type="region of interest" description="Disordered" evidence="1">
    <location>
        <begin position="1"/>
        <end position="142"/>
    </location>
</feature>
<feature type="region of interest" description="Disordered" evidence="1">
    <location>
        <begin position="314"/>
        <end position="346"/>
    </location>
</feature>
<dbReference type="OrthoDB" id="5413982at2759"/>
<feature type="compositionally biased region" description="Low complexity" evidence="1">
    <location>
        <begin position="38"/>
        <end position="60"/>
    </location>
</feature>
<feature type="compositionally biased region" description="Low complexity" evidence="1">
    <location>
        <begin position="93"/>
        <end position="104"/>
    </location>
</feature>
<sequence>MDEEKAKAEKMAAAKKKFDQMRKAKAKKAGGGGKKGGEAAIPAPATEETPSSPATPTATDAPEKEDKEGQQEQEKLTEAFPSVPEDTAAEPVSTSTTPSLSQQSKARSTSFRQGSVSISSGAPLSPGAGTGLGLFSPEGETAPDIYRKHVLRIEELERENKTLAKDAKDAEKRWQKAEEELADLREGEGESTAAGEGAGEVGKLKSELAALQRQNAQLQAQLTRRHGASPSLSMNSPPATTELEAQLSSKSATIETMELEMSRLRAQVERLSVSASTPSEQITALEEKLARAEQAAGLAQRELHDVKAELEQASKKAVKEGSERASAETKLRSLEQTAAEATAARDDLARKADALEKKAATLTTLHREQDGRTQALRREKERAEKEVVDLRGKLERVEAENVRLRKKDAAEGGGDDEGVDELEDEGRLRLERRIRELEAENTELRGGIWREKRREMQVGPDEAAAAAGGRFETVDLGGGMGSPPRKGGAGLGDFFTSGLNALTGAAGGGPGGHGHHGHDDGLLEDDDMEFDEEAFRRAQEEEQKKRIERIKEIKRSLKNWEGWRLDLLPAVISFVVVSITRPGDNDHPEEHHSAHEEMGTRPWPGYPGQSELDRLETMADSRWLGEDDDLLGATYEMVLQNAMSSVPLLEKIGRDASFGIDRFGRLRCIHQHEENYNGFFCDLVAKIQQRLERKAALQKARVTITEKVDKFWDMVLLNPPKNGQPHPGKLRTLYNVMADNIYVPDFNLLHLHAILSRCQPALWEVSQFGTLTSAVRQDLEKGRTPRRWDQLSKLRELLGVLDSGKLERAREEGTDKVLMVLERDWETVGPMYDCIKTLKSDLEAAIKEIHKPWCGLSDDESRDGAANN</sequence>
<proteinExistence type="predicted"/>
<dbReference type="STRING" id="306901.Q2HAV4"/>
<feature type="compositionally biased region" description="Polar residues" evidence="1">
    <location>
        <begin position="230"/>
        <end position="239"/>
    </location>
</feature>
<reference evidence="3" key="1">
    <citation type="journal article" date="2015" name="Genome Announc.">
        <title>Draft genome sequence of the cellulolytic fungus Chaetomium globosum.</title>
        <authorList>
            <person name="Cuomo C.A."/>
            <person name="Untereiner W.A."/>
            <person name="Ma L.-J."/>
            <person name="Grabherr M."/>
            <person name="Birren B.W."/>
        </authorList>
    </citation>
    <scope>NUCLEOTIDE SEQUENCE [LARGE SCALE GENOMIC DNA]</scope>
    <source>
        <strain evidence="3">ATCC 6205 / CBS 148.51 / DSM 1962 / NBRC 6347 / NRRL 1970</strain>
    </source>
</reference>
<feature type="region of interest" description="Disordered" evidence="1">
    <location>
        <begin position="164"/>
        <end position="201"/>
    </location>
</feature>
<evidence type="ECO:0000313" key="2">
    <source>
        <dbReference type="EMBL" id="EAQ90715.1"/>
    </source>
</evidence>
<organism evidence="2 3">
    <name type="scientific">Chaetomium globosum (strain ATCC 6205 / CBS 148.51 / DSM 1962 / NBRC 6347 / NRRL 1970)</name>
    <name type="common">Soil fungus</name>
    <dbReference type="NCBI Taxonomy" id="306901"/>
    <lineage>
        <taxon>Eukaryota</taxon>
        <taxon>Fungi</taxon>
        <taxon>Dikarya</taxon>
        <taxon>Ascomycota</taxon>
        <taxon>Pezizomycotina</taxon>
        <taxon>Sordariomycetes</taxon>
        <taxon>Sordariomycetidae</taxon>
        <taxon>Sordariales</taxon>
        <taxon>Chaetomiaceae</taxon>
        <taxon>Chaetomium</taxon>
    </lineage>
</organism>
<keyword evidence="3" id="KW-1185">Reference proteome</keyword>
<feature type="compositionally biased region" description="Basic and acidic residues" evidence="1">
    <location>
        <begin position="1"/>
        <end position="22"/>
    </location>
</feature>
<evidence type="ECO:0000256" key="1">
    <source>
        <dbReference type="SAM" id="MobiDB-lite"/>
    </source>
</evidence>
<dbReference type="AlphaFoldDB" id="Q2HAV4"/>
<feature type="region of interest" description="Disordered" evidence="1">
    <location>
        <begin position="583"/>
        <end position="609"/>
    </location>
</feature>
<feature type="region of interest" description="Disordered" evidence="1">
    <location>
        <begin position="215"/>
        <end position="249"/>
    </location>
</feature>